<evidence type="ECO:0000256" key="1">
    <source>
        <dbReference type="SAM" id="MobiDB-lite"/>
    </source>
</evidence>
<feature type="domain" description="UPF0323" evidence="2">
    <location>
        <begin position="41"/>
        <end position="164"/>
    </location>
</feature>
<keyword evidence="3" id="KW-0966">Cell projection</keyword>
<keyword evidence="3" id="KW-0282">Flagellum</keyword>
<feature type="region of interest" description="Disordered" evidence="1">
    <location>
        <begin position="148"/>
        <end position="192"/>
    </location>
</feature>
<evidence type="ECO:0000313" key="3">
    <source>
        <dbReference type="EMBL" id="SFV54442.1"/>
    </source>
</evidence>
<feature type="compositionally biased region" description="Low complexity" evidence="1">
    <location>
        <begin position="151"/>
        <end position="192"/>
    </location>
</feature>
<dbReference type="InterPro" id="IPR059092">
    <property type="entry name" value="UPF0323_dom"/>
</dbReference>
<dbReference type="Pfam" id="PF26303">
    <property type="entry name" value="UPF0323"/>
    <property type="match status" value="1"/>
</dbReference>
<organism evidence="3">
    <name type="scientific">hydrothermal vent metagenome</name>
    <dbReference type="NCBI Taxonomy" id="652676"/>
    <lineage>
        <taxon>unclassified sequences</taxon>
        <taxon>metagenomes</taxon>
        <taxon>ecological metagenomes</taxon>
    </lineage>
</organism>
<gene>
    <name evidence="3" type="ORF">MNB_SM-7-155</name>
</gene>
<keyword evidence="3" id="KW-0969">Cilium</keyword>
<evidence type="ECO:0000259" key="2">
    <source>
        <dbReference type="Pfam" id="PF26303"/>
    </source>
</evidence>
<dbReference type="EMBL" id="FPHB01000024">
    <property type="protein sequence ID" value="SFV54442.1"/>
    <property type="molecule type" value="Genomic_DNA"/>
</dbReference>
<proteinExistence type="predicted"/>
<reference evidence="3" key="1">
    <citation type="submission" date="2016-10" db="EMBL/GenBank/DDBJ databases">
        <authorList>
            <person name="de Groot N.N."/>
        </authorList>
    </citation>
    <scope>NUCLEOTIDE SEQUENCE</scope>
</reference>
<protein>
    <submittedName>
        <fullName evidence="3">Putative flagellar motility protein</fullName>
    </submittedName>
</protein>
<name>A0A1W1BLS4_9ZZZZ</name>
<dbReference type="PROSITE" id="PS51257">
    <property type="entry name" value="PROKAR_LIPOPROTEIN"/>
    <property type="match status" value="1"/>
</dbReference>
<sequence length="192" mass="20672">MSYIRSLAQGVMLGSMSVVVASALTGCSNSHQEQQQAQNKFLVIEQLTNGKYVVVEEIPTSGPTRAIIREKGPDGQIHERVMTEEEMRRLAEQEYQKVQNGTSETVQPGGSEGMGLAGTILAVAAGSLLGNMVANSLMNNANFRQRASTVNRSAYSRSANRSTTSKRSSTRRSFFGGSGRSSSYGSRSYYGG</sequence>
<dbReference type="AlphaFoldDB" id="A0A1W1BLS4"/>
<accession>A0A1W1BLS4</accession>